<name>A0A8C2Y4I5_CAPHI</name>
<dbReference type="PROSITE" id="PS50805">
    <property type="entry name" value="KRAB"/>
    <property type="match status" value="1"/>
</dbReference>
<feature type="domain" description="KRAB" evidence="1">
    <location>
        <begin position="5"/>
        <end position="62"/>
    </location>
</feature>
<reference evidence="2" key="1">
    <citation type="submission" date="2019-03" db="EMBL/GenBank/DDBJ databases">
        <title>Genome sequencing and reference-guided assembly of Black Bengal Goat (Capra hircus).</title>
        <authorList>
            <person name="Siddiki A.Z."/>
            <person name="Baten A."/>
            <person name="Billah M."/>
            <person name="Alam M.A.U."/>
            <person name="Shawrob K.S.M."/>
            <person name="Saha S."/>
            <person name="Chowdhury M."/>
            <person name="Rahman A.H."/>
            <person name="Stear M."/>
            <person name="Miah G."/>
            <person name="Das G.B."/>
            <person name="Hossain M.M."/>
            <person name="Kumkum M."/>
            <person name="Islam M.S."/>
            <person name="Mollah A.M."/>
            <person name="Ahsan A."/>
            <person name="Tusar F."/>
            <person name="Khan M.K.I."/>
        </authorList>
    </citation>
    <scope>NUCLEOTIDE SEQUENCE [LARGE SCALE GENOMIC DNA]</scope>
</reference>
<sequence>MIDSLAFEDVAVNFTWEEWLLLDSSQKKLHRDMMLESIRNLASVWYKSLVSPQHMESSKTQD</sequence>
<dbReference type="SUPFAM" id="SSF109640">
    <property type="entry name" value="KRAB domain (Kruppel-associated box)"/>
    <property type="match status" value="1"/>
</dbReference>
<dbReference type="InterPro" id="IPR036051">
    <property type="entry name" value="KRAB_dom_sf"/>
</dbReference>
<organism evidence="2">
    <name type="scientific">Capra hircus</name>
    <name type="common">Goat</name>
    <dbReference type="NCBI Taxonomy" id="9925"/>
    <lineage>
        <taxon>Eukaryota</taxon>
        <taxon>Metazoa</taxon>
        <taxon>Chordata</taxon>
        <taxon>Craniata</taxon>
        <taxon>Vertebrata</taxon>
        <taxon>Euteleostomi</taxon>
        <taxon>Mammalia</taxon>
        <taxon>Eutheria</taxon>
        <taxon>Laurasiatheria</taxon>
        <taxon>Artiodactyla</taxon>
        <taxon>Ruminantia</taxon>
        <taxon>Pecora</taxon>
        <taxon>Bovidae</taxon>
        <taxon>Caprinae</taxon>
        <taxon>Capra</taxon>
    </lineage>
</organism>
<accession>A0A8C2Y4I5</accession>
<evidence type="ECO:0000313" key="2">
    <source>
        <dbReference type="Ensembl" id="ENSCHIP00010045109.1"/>
    </source>
</evidence>
<dbReference type="InterPro" id="IPR050169">
    <property type="entry name" value="Krueppel_C2H2_ZnF"/>
</dbReference>
<dbReference type="SMART" id="SM00349">
    <property type="entry name" value="KRAB"/>
    <property type="match status" value="1"/>
</dbReference>
<dbReference type="Ensembl" id="ENSCHIT00010062529.1">
    <property type="protein sequence ID" value="ENSCHIP00010045109.1"/>
    <property type="gene ID" value="ENSCHIG00010032658.1"/>
</dbReference>
<dbReference type="CDD" id="cd07765">
    <property type="entry name" value="KRAB_A-box"/>
    <property type="match status" value="1"/>
</dbReference>
<dbReference type="Gene3D" id="6.10.140.140">
    <property type="match status" value="1"/>
</dbReference>
<protein>
    <recommendedName>
        <fullName evidence="1">KRAB domain-containing protein</fullName>
    </recommendedName>
</protein>
<reference evidence="2" key="2">
    <citation type="submission" date="2025-08" db="UniProtKB">
        <authorList>
            <consortium name="Ensembl"/>
        </authorList>
    </citation>
    <scope>IDENTIFICATION</scope>
</reference>
<dbReference type="GO" id="GO:0006355">
    <property type="term" value="P:regulation of DNA-templated transcription"/>
    <property type="evidence" value="ECO:0007669"/>
    <property type="project" value="InterPro"/>
</dbReference>
<dbReference type="PANTHER" id="PTHR23232">
    <property type="entry name" value="KRAB DOMAIN C2H2 ZINC FINGER"/>
    <property type="match status" value="1"/>
</dbReference>
<dbReference type="Pfam" id="PF01352">
    <property type="entry name" value="KRAB"/>
    <property type="match status" value="1"/>
</dbReference>
<dbReference type="InterPro" id="IPR001909">
    <property type="entry name" value="KRAB"/>
</dbReference>
<evidence type="ECO:0000259" key="1">
    <source>
        <dbReference type="PROSITE" id="PS50805"/>
    </source>
</evidence>
<dbReference type="PANTHER" id="PTHR23232:SF142">
    <property type="entry name" value="GASTRULA ZINC FINGER PROTEIN XLCGF57.1-LIKE-RELATED"/>
    <property type="match status" value="1"/>
</dbReference>
<proteinExistence type="predicted"/>
<dbReference type="AlphaFoldDB" id="A0A8C2Y4I5"/>